<feature type="compositionally biased region" description="Polar residues" evidence="1">
    <location>
        <begin position="463"/>
        <end position="484"/>
    </location>
</feature>
<dbReference type="OrthoDB" id="2348945at2759"/>
<feature type="compositionally biased region" description="Low complexity" evidence="1">
    <location>
        <begin position="385"/>
        <end position="419"/>
    </location>
</feature>
<protein>
    <submittedName>
        <fullName evidence="2">Uncharacterized protein</fullName>
    </submittedName>
</protein>
<feature type="compositionally biased region" description="Polar residues" evidence="1">
    <location>
        <begin position="438"/>
        <end position="454"/>
    </location>
</feature>
<feature type="compositionally biased region" description="Low complexity" evidence="1">
    <location>
        <begin position="266"/>
        <end position="281"/>
    </location>
</feature>
<dbReference type="KEGG" id="cci:CC1G_14427"/>
<dbReference type="AlphaFoldDB" id="D6RMB1"/>
<dbReference type="HOGENOM" id="CLU_436176_0_0_1"/>
<sequence>MDNPQHYQPLSHALHPPLAPSQSRSPYNGAVPVFTAHEPRTDTGREEEEEEEEEQEEEDEGIVEKELNRHEGETQPSNPSSPPRPTTSSRKFRMLASSLSQNDAQGDQEDRRIGKYASRKAVAMQLLPPRDHHHIRTFIHRITYYESHGESDLCAEFYGAAEELVLANPAQLVSNPHPPPPMYPVIPGLYPPPPPGVIPTATPGASTSKQPSAIPPATVITNPQSFVVPLGGQPGFPPPQYPVYGAGQYPTSPYYPFPFSQPYYSAQPPPASTSAAPSTNTPQPPATATPPTAVPAATSAPGTSTPTNSTWSEEDVEKLKKWAEESKGTTSTGEIDWDYVTRNFGDKRSRHQVLIKATALGLKESSTRGQKRRRDNEGGDAVMGSLPTQPSGSSSSGVQPVVGSPSLSQPASTPSASPAMQHQQRPPSAPATTPSAPGNAQITMTPTPGVTTNMPWPMPTVAAPTSTGGVLGSASTSQEPQRTSYYRPRPTQGDSAPKSASQQIHHYMYVPNGRGRDTG</sequence>
<dbReference type="RefSeq" id="XP_002911430.1">
    <property type="nucleotide sequence ID" value="XM_002911384.1"/>
</dbReference>
<feature type="region of interest" description="Disordered" evidence="1">
    <location>
        <begin position="1"/>
        <end position="112"/>
    </location>
</feature>
<dbReference type="EMBL" id="AACS02000004">
    <property type="protein sequence ID" value="EFI27936.1"/>
    <property type="molecule type" value="Genomic_DNA"/>
</dbReference>
<evidence type="ECO:0000256" key="1">
    <source>
        <dbReference type="SAM" id="MobiDB-lite"/>
    </source>
</evidence>
<dbReference type="Proteomes" id="UP000001861">
    <property type="component" value="Unassembled WGS sequence"/>
</dbReference>
<dbReference type="InParanoid" id="D6RMB1"/>
<evidence type="ECO:0000313" key="3">
    <source>
        <dbReference type="Proteomes" id="UP000001861"/>
    </source>
</evidence>
<dbReference type="OMA" id="TAPYYYP"/>
<dbReference type="GeneID" id="9379889"/>
<accession>D6RMB1</accession>
<comment type="caution">
    <text evidence="2">The sequence shown here is derived from an EMBL/GenBank/DDBJ whole genome shotgun (WGS) entry which is preliminary data.</text>
</comment>
<proteinExistence type="predicted"/>
<dbReference type="VEuPathDB" id="FungiDB:CC1G_14427"/>
<feature type="region of interest" description="Disordered" evidence="1">
    <location>
        <begin position="266"/>
        <end position="519"/>
    </location>
</feature>
<feature type="compositionally biased region" description="Basic and acidic residues" evidence="1">
    <location>
        <begin position="317"/>
        <end position="327"/>
    </location>
</feature>
<feature type="compositionally biased region" description="Polar residues" evidence="1">
    <location>
        <begin position="492"/>
        <end position="504"/>
    </location>
</feature>
<feature type="compositionally biased region" description="Basic and acidic residues" evidence="1">
    <location>
        <begin position="62"/>
        <end position="73"/>
    </location>
</feature>
<keyword evidence="3" id="KW-1185">Reference proteome</keyword>
<gene>
    <name evidence="2" type="ORF">CC1G_14427</name>
</gene>
<feature type="compositionally biased region" description="Low complexity" evidence="1">
    <location>
        <begin position="289"/>
        <end position="310"/>
    </location>
</feature>
<dbReference type="STRING" id="240176.D6RMB1"/>
<reference evidence="2 3" key="1">
    <citation type="journal article" date="2010" name="Proc. Natl. Acad. Sci. U.S.A.">
        <title>Insights into evolution of multicellular fungi from the assembled chromosomes of the mushroom Coprinopsis cinerea (Coprinus cinereus).</title>
        <authorList>
            <person name="Stajich J.E."/>
            <person name="Wilke S.K."/>
            <person name="Ahren D."/>
            <person name="Au C.H."/>
            <person name="Birren B.W."/>
            <person name="Borodovsky M."/>
            <person name="Burns C."/>
            <person name="Canback B."/>
            <person name="Casselton L.A."/>
            <person name="Cheng C.K."/>
            <person name="Deng J."/>
            <person name="Dietrich F.S."/>
            <person name="Fargo D.C."/>
            <person name="Farman M.L."/>
            <person name="Gathman A.C."/>
            <person name="Goldberg J."/>
            <person name="Guigo R."/>
            <person name="Hoegger P.J."/>
            <person name="Hooker J.B."/>
            <person name="Huggins A."/>
            <person name="James T.Y."/>
            <person name="Kamada T."/>
            <person name="Kilaru S."/>
            <person name="Kodira C."/>
            <person name="Kues U."/>
            <person name="Kupfer D."/>
            <person name="Kwan H.S."/>
            <person name="Lomsadze A."/>
            <person name="Li W."/>
            <person name="Lilly W.W."/>
            <person name="Ma L.J."/>
            <person name="Mackey A.J."/>
            <person name="Manning G."/>
            <person name="Martin F."/>
            <person name="Muraguchi H."/>
            <person name="Natvig D.O."/>
            <person name="Palmerini H."/>
            <person name="Ramesh M.A."/>
            <person name="Rehmeyer C.J."/>
            <person name="Roe B.A."/>
            <person name="Shenoy N."/>
            <person name="Stanke M."/>
            <person name="Ter-Hovhannisyan V."/>
            <person name="Tunlid A."/>
            <person name="Velagapudi R."/>
            <person name="Vision T.J."/>
            <person name="Zeng Q."/>
            <person name="Zolan M.E."/>
            <person name="Pukkila P.J."/>
        </authorList>
    </citation>
    <scope>NUCLEOTIDE SEQUENCE [LARGE SCALE GENOMIC DNA]</scope>
    <source>
        <strain evidence="3">Okayama-7 / 130 / ATCC MYA-4618 / FGSC 9003</strain>
    </source>
</reference>
<evidence type="ECO:0000313" key="2">
    <source>
        <dbReference type="EMBL" id="EFI27936.1"/>
    </source>
</evidence>
<organism evidence="2 3">
    <name type="scientific">Coprinopsis cinerea (strain Okayama-7 / 130 / ATCC MYA-4618 / FGSC 9003)</name>
    <name type="common">Inky cap fungus</name>
    <name type="synonym">Hormographiella aspergillata</name>
    <dbReference type="NCBI Taxonomy" id="240176"/>
    <lineage>
        <taxon>Eukaryota</taxon>
        <taxon>Fungi</taxon>
        <taxon>Dikarya</taxon>
        <taxon>Basidiomycota</taxon>
        <taxon>Agaricomycotina</taxon>
        <taxon>Agaricomycetes</taxon>
        <taxon>Agaricomycetidae</taxon>
        <taxon>Agaricales</taxon>
        <taxon>Agaricineae</taxon>
        <taxon>Psathyrellaceae</taxon>
        <taxon>Coprinopsis</taxon>
    </lineage>
</organism>
<name>D6RMB1_COPC7</name>
<dbReference type="eggNOG" id="ENOG502SECM">
    <property type="taxonomic scope" value="Eukaryota"/>
</dbReference>
<feature type="compositionally biased region" description="Acidic residues" evidence="1">
    <location>
        <begin position="45"/>
        <end position="61"/>
    </location>
</feature>